<proteinExistence type="predicted"/>
<dbReference type="EMBL" id="BTCM01000001">
    <property type="protein sequence ID" value="GMK53883.1"/>
    <property type="molecule type" value="Genomic_DNA"/>
</dbReference>
<keyword evidence="2" id="KW-1185">Reference proteome</keyword>
<accession>A0AAD3TNN5</accession>
<reference evidence="1" key="1">
    <citation type="journal article" date="2023" name="BMC Genomics">
        <title>Chromosome-level genome assemblies of Cutaneotrichosporon spp. (Trichosporonales, Basidiomycota) reveal imbalanced evolution between nucleotide sequences and chromosome synteny.</title>
        <authorList>
            <person name="Kobayashi Y."/>
            <person name="Kayamori A."/>
            <person name="Aoki K."/>
            <person name="Shiwa Y."/>
            <person name="Matsutani M."/>
            <person name="Fujita N."/>
            <person name="Sugita T."/>
            <person name="Iwasaki W."/>
            <person name="Tanaka N."/>
            <person name="Takashima M."/>
        </authorList>
    </citation>
    <scope>NUCLEOTIDE SEQUENCE</scope>
    <source>
        <strain evidence="1">HIS016</strain>
    </source>
</reference>
<reference evidence="1" key="2">
    <citation type="submission" date="2023-06" db="EMBL/GenBank/DDBJ databases">
        <authorList>
            <person name="Kobayashi Y."/>
            <person name="Kayamori A."/>
            <person name="Aoki K."/>
            <person name="Shiwa Y."/>
            <person name="Fujita N."/>
            <person name="Sugita T."/>
            <person name="Iwasaki W."/>
            <person name="Tanaka N."/>
            <person name="Takashima M."/>
        </authorList>
    </citation>
    <scope>NUCLEOTIDE SEQUENCE</scope>
    <source>
        <strain evidence="1">HIS016</strain>
    </source>
</reference>
<evidence type="ECO:0000313" key="1">
    <source>
        <dbReference type="EMBL" id="GMK53883.1"/>
    </source>
</evidence>
<comment type="caution">
    <text evidence="1">The sequence shown here is derived from an EMBL/GenBank/DDBJ whole genome shotgun (WGS) entry which is preliminary data.</text>
</comment>
<dbReference type="AlphaFoldDB" id="A0AAD3TNN5"/>
<dbReference type="Proteomes" id="UP001222932">
    <property type="component" value="Unassembled WGS sequence"/>
</dbReference>
<dbReference type="PANTHER" id="PTHR37331:SF1">
    <property type="entry name" value="YALI0F11671P"/>
    <property type="match status" value="1"/>
</dbReference>
<dbReference type="PANTHER" id="PTHR37331">
    <property type="entry name" value="YALI0F11671P"/>
    <property type="match status" value="1"/>
</dbReference>
<organism evidence="1 2">
    <name type="scientific">Cutaneotrichosporon spelunceum</name>
    <dbReference type="NCBI Taxonomy" id="1672016"/>
    <lineage>
        <taxon>Eukaryota</taxon>
        <taxon>Fungi</taxon>
        <taxon>Dikarya</taxon>
        <taxon>Basidiomycota</taxon>
        <taxon>Agaricomycotina</taxon>
        <taxon>Tremellomycetes</taxon>
        <taxon>Trichosporonales</taxon>
        <taxon>Trichosporonaceae</taxon>
        <taxon>Cutaneotrichosporon</taxon>
    </lineage>
</organism>
<sequence>MSFGLSLSLHPLRGALPFSRSAALRAHALAHTRTYSAPARDPAHPHLYYHPYLERIALSFLPTTPPPKSSTVIGSLPATADAGLSDFEENPAFRVVLHAAIKDGLAKGVDERLGYEAEMRPGDGYMTLTDERAVPPQGRIGETEDLIGSVFVQDGKIIASTYEPFPSYRLVTANGVVTLPDGLDKHVVAFLEKMDAEEQAEQPADEAK</sequence>
<protein>
    <submittedName>
        <fullName evidence="1">Uncharacterized protein</fullName>
    </submittedName>
</protein>
<gene>
    <name evidence="1" type="ORF">CspeluHIS016_0104690</name>
</gene>
<evidence type="ECO:0000313" key="2">
    <source>
        <dbReference type="Proteomes" id="UP001222932"/>
    </source>
</evidence>
<name>A0AAD3TNN5_9TREE</name>